<dbReference type="PANTHER" id="PTHR14890">
    <property type="entry name" value="FANCONI ANEMIA CORE COMPLEX-ASSOCIATED PROTEIN 100"/>
    <property type="match status" value="1"/>
</dbReference>
<evidence type="ECO:0000313" key="1">
    <source>
        <dbReference type="Ensembl" id="ENSOMEP00000005039.1"/>
    </source>
</evidence>
<dbReference type="Proteomes" id="UP000261560">
    <property type="component" value="Unplaced"/>
</dbReference>
<dbReference type="GO" id="GO:0005654">
    <property type="term" value="C:nucleoplasm"/>
    <property type="evidence" value="ECO:0007669"/>
    <property type="project" value="TreeGrafter"/>
</dbReference>
<dbReference type="STRING" id="30732.ENSOMEP00000005039"/>
<reference evidence="1" key="1">
    <citation type="submission" date="2025-08" db="UniProtKB">
        <authorList>
            <consortium name="Ensembl"/>
        </authorList>
    </citation>
    <scope>IDENTIFICATION</scope>
</reference>
<sequence length="827" mass="89047">MEGRCAVDTWTEFGFLRASSTPKVKLVFGTHVICTGDEEVYVFSVQEKNITAVLQFPEEVVDLIESHNKHLLIACSSGVYCVDLQPLLVSSSADASSGPAELKISSEFCVLGGHGLSSLLLVGSTLLTLGQRNTSWMLTLYKLPQPEQPSSYEMLGSFSLPLLSPVLLDRTETEQTRRSLLICLHSGSPPASNDSYLTHGQFGIQPVLFKLLFGVDAALARSPVLLWGLPDGRLCFLPLHLPGSQIRVLHSLEQPVAFVGASVVGETDPGLAQCLVVVGERGRVVLIRTDRSGSETGGSTAGFAERCVPGPVKCCSVDNNCLYYSTGSDLLRLNLLGSSGREDGAVQMPTTLNVCRIIALVAPTCNPEGGAQLIGLSDRGKLSGIKLPVGEQEVGFYQLPATQVGRSVKDLLSAIGDICERASALKTVIKSQNVSLKRLNQVVNICLLLKSAANTDEHRPIKEKPIRCCATAEWSRLLLKDSLNLTCVLENSSPYTLERGWTLCITVSPLSCSPGEGDETSSTFAFPVINLSPGGALEVSVPVAAAGDAAFPLTVNCWLVFSLLSVLEEEDLESLQSRHFTFPLNSLTVDWLHILREIGPTVSQKSQGSTTDAIEEFVSSRRIDGHKGANGGRENATVYSTSVRVSPEILRDTLKTERFGLGTSDLHLSLLNWLFESHGGVKMGRRGDQDGMRSSEVHARSPNEATVKLSVKEVNEENSGKEAHVEVQIESSSVAAVCGLHHAVLRRMQSLLVMVPMETAAAKKIQISDLKLALQRAEVSPVFAPDGEAAVLQELQGEILRDLSVRTHQPGSVHVPEPAVHACRTTQ</sequence>
<dbReference type="PANTHER" id="PTHR14890:SF1">
    <property type="entry name" value="FANCONI ANEMIA CORE COMPLEX-ASSOCIATED PROTEIN 100"/>
    <property type="match status" value="1"/>
</dbReference>
<dbReference type="Ensembl" id="ENSOMET00000008150.1">
    <property type="protein sequence ID" value="ENSOMEP00000005039.1"/>
    <property type="gene ID" value="ENSOMEG00000006022.1"/>
</dbReference>
<dbReference type="GeneTree" id="ENSGT00390000016682"/>
<organism evidence="1 2">
    <name type="scientific">Oryzias melastigma</name>
    <name type="common">Marine medaka</name>
    <dbReference type="NCBI Taxonomy" id="30732"/>
    <lineage>
        <taxon>Eukaryota</taxon>
        <taxon>Metazoa</taxon>
        <taxon>Chordata</taxon>
        <taxon>Craniata</taxon>
        <taxon>Vertebrata</taxon>
        <taxon>Euteleostomi</taxon>
        <taxon>Actinopterygii</taxon>
        <taxon>Neopterygii</taxon>
        <taxon>Teleostei</taxon>
        <taxon>Neoteleostei</taxon>
        <taxon>Acanthomorphata</taxon>
        <taxon>Ovalentaria</taxon>
        <taxon>Atherinomorphae</taxon>
        <taxon>Beloniformes</taxon>
        <taxon>Adrianichthyidae</taxon>
        <taxon>Oryziinae</taxon>
        <taxon>Oryzias</taxon>
    </lineage>
</organism>
<keyword evidence="2" id="KW-1185">Reference proteome</keyword>
<protein>
    <submittedName>
        <fullName evidence="1">FA core complex associated protein 100</fullName>
    </submittedName>
</protein>
<accession>A0A3B3BIL7</accession>
<dbReference type="Pfam" id="PF15146">
    <property type="entry name" value="FANCAA"/>
    <property type="match status" value="1"/>
</dbReference>
<evidence type="ECO:0000313" key="2">
    <source>
        <dbReference type="Proteomes" id="UP000261560"/>
    </source>
</evidence>
<dbReference type="InterPro" id="IPR029251">
    <property type="entry name" value="Faap100"/>
</dbReference>
<reference evidence="1" key="2">
    <citation type="submission" date="2025-09" db="UniProtKB">
        <authorList>
            <consortium name="Ensembl"/>
        </authorList>
    </citation>
    <scope>IDENTIFICATION</scope>
</reference>
<dbReference type="GO" id="GO:0036297">
    <property type="term" value="P:interstrand cross-link repair"/>
    <property type="evidence" value="ECO:0007669"/>
    <property type="project" value="InterPro"/>
</dbReference>
<name>A0A3B3BIL7_ORYME</name>
<dbReference type="PaxDb" id="30732-ENSOMEP00000005039"/>
<proteinExistence type="predicted"/>
<dbReference type="GO" id="GO:0043240">
    <property type="term" value="C:Fanconi anaemia nuclear complex"/>
    <property type="evidence" value="ECO:0007669"/>
    <property type="project" value="InterPro"/>
</dbReference>
<dbReference type="AlphaFoldDB" id="A0A3B3BIL7"/>